<dbReference type="PANTHER" id="PTHR42748:SF7">
    <property type="entry name" value="NMRA LIKE REDOX SENSOR 1-RELATED"/>
    <property type="match status" value="1"/>
</dbReference>
<evidence type="ECO:0000313" key="4">
    <source>
        <dbReference type="EMBL" id="AZE29941.1"/>
    </source>
</evidence>
<dbReference type="InterPro" id="IPR051164">
    <property type="entry name" value="NmrA-like_oxidored"/>
</dbReference>
<dbReference type="PANTHER" id="PTHR42748">
    <property type="entry name" value="NITROGEN METABOLITE REPRESSION PROTEIN NMRA FAMILY MEMBER"/>
    <property type="match status" value="1"/>
</dbReference>
<comment type="similarity">
    <text evidence="1">Belongs to the NmrA-type oxidoreductase family.</text>
</comment>
<protein>
    <recommendedName>
        <fullName evidence="3">NmrA-like domain-containing protein</fullName>
    </recommendedName>
</protein>
<dbReference type="RefSeq" id="WP_124301597.1">
    <property type="nucleotide sequence ID" value="NZ_CP027749.1"/>
</dbReference>
<keyword evidence="2" id="KW-0521">NADP</keyword>
<dbReference type="InterPro" id="IPR008030">
    <property type="entry name" value="NmrA-like"/>
</dbReference>
<dbReference type="Gene3D" id="3.90.25.10">
    <property type="entry name" value="UDP-galactose 4-epimerase, domain 1"/>
    <property type="match status" value="1"/>
</dbReference>
<dbReference type="Pfam" id="PF05368">
    <property type="entry name" value="NmrA"/>
    <property type="match status" value="1"/>
</dbReference>
<sequence>MTFRTIVVLGATGQQGGAVIRSLWTEGHWRIRALSRKPSSNVAQQLAANGIEVVAADMDDYASLRSAFAGAHGVFSVQGSEQGTELETRRGIAVADAALAAGVEHFIYASVGGADRRSGVAHFESKWLIEEHIRSIGLPASIVRPAFFMENFSKPALRTVLLALLRSYVPKTKPLQMIATADIGNWVAQAFTHPGESLGKSEEIAGVELTRAQIVVALKSHGWAAGLPFPLPRLLLRSLPHDVRKMFEWFGEAGYLANIPALLARQPDVRTFDKWLVEQRGRPSGT</sequence>
<proteinExistence type="inferred from homology"/>
<dbReference type="Gene3D" id="3.40.50.720">
    <property type="entry name" value="NAD(P)-binding Rossmann-like Domain"/>
    <property type="match status" value="1"/>
</dbReference>
<dbReference type="Proteomes" id="UP000280455">
    <property type="component" value="Chromosome"/>
</dbReference>
<feature type="domain" description="NmrA-like" evidence="3">
    <location>
        <begin position="4"/>
        <end position="220"/>
    </location>
</feature>
<accession>A0AAD0ZPT5</accession>
<dbReference type="EMBL" id="CP027750">
    <property type="protein sequence ID" value="AZE29941.1"/>
    <property type="molecule type" value="Genomic_DNA"/>
</dbReference>
<evidence type="ECO:0000256" key="1">
    <source>
        <dbReference type="ARBA" id="ARBA00006328"/>
    </source>
</evidence>
<evidence type="ECO:0000313" key="5">
    <source>
        <dbReference type="Proteomes" id="UP000280455"/>
    </source>
</evidence>
<organism evidence="4 5">
    <name type="scientific">Pseudomonas chlororaphis subsp. aureofaciens</name>
    <dbReference type="NCBI Taxonomy" id="587851"/>
    <lineage>
        <taxon>Bacteria</taxon>
        <taxon>Pseudomonadati</taxon>
        <taxon>Pseudomonadota</taxon>
        <taxon>Gammaproteobacteria</taxon>
        <taxon>Pseudomonadales</taxon>
        <taxon>Pseudomonadaceae</taxon>
        <taxon>Pseudomonas</taxon>
    </lineage>
</organism>
<name>A0AAD0ZPT5_9PSED</name>
<dbReference type="CDD" id="cd05251">
    <property type="entry name" value="NmrA_like_SDR_a"/>
    <property type="match status" value="1"/>
</dbReference>
<gene>
    <name evidence="4" type="ORF">C4K07_3156</name>
</gene>
<reference evidence="4 5" key="1">
    <citation type="submission" date="2018-03" db="EMBL/GenBank/DDBJ databases">
        <title>Diversity of phytobeneficial traits revealed by whole-genome analysis of worldwide-isolated phenazine-producing Pseudomonas spp.</title>
        <authorList>
            <person name="Biessy A."/>
            <person name="Novinscak A."/>
            <person name="Blom J."/>
            <person name="Leger G."/>
            <person name="Thomashow L.S."/>
            <person name="Cazorla F.M."/>
            <person name="Josic D."/>
            <person name="Filion M."/>
        </authorList>
    </citation>
    <scope>NUCLEOTIDE SEQUENCE [LARGE SCALE GENOMIC DNA]</scope>
    <source>
        <strain evidence="4 5">ChPhzS24</strain>
    </source>
</reference>
<dbReference type="SUPFAM" id="SSF51735">
    <property type="entry name" value="NAD(P)-binding Rossmann-fold domains"/>
    <property type="match status" value="1"/>
</dbReference>
<evidence type="ECO:0000259" key="3">
    <source>
        <dbReference type="Pfam" id="PF05368"/>
    </source>
</evidence>
<dbReference type="InterPro" id="IPR036291">
    <property type="entry name" value="NAD(P)-bd_dom_sf"/>
</dbReference>
<evidence type="ECO:0000256" key="2">
    <source>
        <dbReference type="ARBA" id="ARBA00022857"/>
    </source>
</evidence>
<dbReference type="AlphaFoldDB" id="A0AAD0ZPT5"/>